<name>A0AAP0RU87_LIQFO</name>
<keyword evidence="3" id="KW-1185">Reference proteome</keyword>
<feature type="region of interest" description="Disordered" evidence="1">
    <location>
        <begin position="1"/>
        <end position="20"/>
    </location>
</feature>
<evidence type="ECO:0000256" key="1">
    <source>
        <dbReference type="SAM" id="MobiDB-lite"/>
    </source>
</evidence>
<dbReference type="EMBL" id="JBBPBK010000005">
    <property type="protein sequence ID" value="KAK9284159.1"/>
    <property type="molecule type" value="Genomic_DNA"/>
</dbReference>
<feature type="compositionally biased region" description="Polar residues" evidence="1">
    <location>
        <begin position="64"/>
        <end position="79"/>
    </location>
</feature>
<sequence length="91" mass="9593">MQATLLTPLPRATTPSTTTSTIKSLIPTHLSNPKRRISIRASSTETAPPLPSSSGTTDHLHKLNQYSSHITGPKSQGGSQAILYGCGLIGR</sequence>
<evidence type="ECO:0000313" key="2">
    <source>
        <dbReference type="EMBL" id="KAK9284159.1"/>
    </source>
</evidence>
<reference evidence="2 3" key="1">
    <citation type="journal article" date="2024" name="Plant J.">
        <title>Genome sequences and population genomics reveal climatic adaptation and genomic divergence between two closely related sweetgum species.</title>
        <authorList>
            <person name="Xu W.Q."/>
            <person name="Ren C.Q."/>
            <person name="Zhang X.Y."/>
            <person name="Comes H.P."/>
            <person name="Liu X.H."/>
            <person name="Li Y.G."/>
            <person name="Kettle C.J."/>
            <person name="Jalonen R."/>
            <person name="Gaisberger H."/>
            <person name="Ma Y.Z."/>
            <person name="Qiu Y.X."/>
        </authorList>
    </citation>
    <scope>NUCLEOTIDE SEQUENCE [LARGE SCALE GENOMIC DNA]</scope>
    <source>
        <strain evidence="2">Hangzhou</strain>
    </source>
</reference>
<organism evidence="2 3">
    <name type="scientific">Liquidambar formosana</name>
    <name type="common">Formosan gum</name>
    <dbReference type="NCBI Taxonomy" id="63359"/>
    <lineage>
        <taxon>Eukaryota</taxon>
        <taxon>Viridiplantae</taxon>
        <taxon>Streptophyta</taxon>
        <taxon>Embryophyta</taxon>
        <taxon>Tracheophyta</taxon>
        <taxon>Spermatophyta</taxon>
        <taxon>Magnoliopsida</taxon>
        <taxon>eudicotyledons</taxon>
        <taxon>Gunneridae</taxon>
        <taxon>Pentapetalae</taxon>
        <taxon>Saxifragales</taxon>
        <taxon>Altingiaceae</taxon>
        <taxon>Liquidambar</taxon>
    </lineage>
</organism>
<proteinExistence type="predicted"/>
<dbReference type="Proteomes" id="UP001415857">
    <property type="component" value="Unassembled WGS sequence"/>
</dbReference>
<gene>
    <name evidence="2" type="ORF">L1049_023327</name>
</gene>
<comment type="caution">
    <text evidence="2">The sequence shown here is derived from an EMBL/GenBank/DDBJ whole genome shotgun (WGS) entry which is preliminary data.</text>
</comment>
<evidence type="ECO:0000313" key="3">
    <source>
        <dbReference type="Proteomes" id="UP001415857"/>
    </source>
</evidence>
<accession>A0AAP0RU87</accession>
<feature type="compositionally biased region" description="Polar residues" evidence="1">
    <location>
        <begin position="40"/>
        <end position="57"/>
    </location>
</feature>
<feature type="region of interest" description="Disordered" evidence="1">
    <location>
        <begin position="28"/>
        <end position="80"/>
    </location>
</feature>
<protein>
    <submittedName>
        <fullName evidence="2">Uncharacterized protein</fullName>
    </submittedName>
</protein>
<dbReference type="AlphaFoldDB" id="A0AAP0RU87"/>